<dbReference type="SUPFAM" id="SSF53474">
    <property type="entry name" value="alpha/beta-Hydrolases"/>
    <property type="match status" value="1"/>
</dbReference>
<evidence type="ECO:0000313" key="3">
    <source>
        <dbReference type="EMBL" id="NHF61356.1"/>
    </source>
</evidence>
<reference evidence="3" key="2">
    <citation type="submission" date="2020-03" db="EMBL/GenBank/DDBJ databases">
        <title>Flavobacteriaceae bacterium strain TP-CH-4, a member of the family Flavobacteriaceae isolated from a deep-sea seamount.</title>
        <authorList>
            <person name="Zhang D.-C."/>
        </authorList>
    </citation>
    <scope>NUCLEOTIDE SEQUENCE</scope>
    <source>
        <strain evidence="3">TP-CH-4</strain>
    </source>
</reference>
<gene>
    <name evidence="3" type="ORF">FK220_018525</name>
</gene>
<feature type="domain" description="Serine aminopeptidase S33" evidence="2">
    <location>
        <begin position="75"/>
        <end position="150"/>
    </location>
</feature>
<dbReference type="EMBL" id="VIKU02000007">
    <property type="protein sequence ID" value="NHF61356.1"/>
    <property type="molecule type" value="Genomic_DNA"/>
</dbReference>
<sequence length="308" mass="34181">MNKRLLLFVFLPIAVLAQQAVTEKLDLKNGDIAIPGTLSYIDSPEKQPLAIFVHGSGTIDRDGNAPNFPGNANYLRTLADSLNVRGIAFYRYDKRSATVSNLEKMADDTIDDLVADVRIAINHFKNDARFSSITLIGHSQGSLVAMLAIDGSVSKYVSLAGAGQSIDHILVEQLGRQQEDMGKTARRYFDELRQTDTILEVNPFLQVIFAPRNQKFLKHWMMIDPTEEIAKVTIPILIVNGDADMQVEVTDAEKLHAAAPGSRLQIIPKMNHVLKKVNTISGNMESYSDEKFPLSVLLVETLEEFIKS</sequence>
<accession>A0A967AVU8</accession>
<dbReference type="PANTHER" id="PTHR43265">
    <property type="entry name" value="ESTERASE ESTD"/>
    <property type="match status" value="1"/>
</dbReference>
<proteinExistence type="predicted"/>
<dbReference type="InterPro" id="IPR053145">
    <property type="entry name" value="AB_hydrolase_Est10"/>
</dbReference>
<dbReference type="AlphaFoldDB" id="A0A967AVU8"/>
<protein>
    <submittedName>
        <fullName evidence="3">Alpha/beta hydrolase</fullName>
    </submittedName>
</protein>
<keyword evidence="3" id="KW-0378">Hydrolase</keyword>
<feature type="signal peptide" evidence="1">
    <location>
        <begin position="1"/>
        <end position="20"/>
    </location>
</feature>
<comment type="caution">
    <text evidence="3">The sequence shown here is derived from an EMBL/GenBank/DDBJ whole genome shotgun (WGS) entry which is preliminary data.</text>
</comment>
<dbReference type="PANTHER" id="PTHR43265:SF1">
    <property type="entry name" value="ESTERASE ESTD"/>
    <property type="match status" value="1"/>
</dbReference>
<dbReference type="InterPro" id="IPR022742">
    <property type="entry name" value="Hydrolase_4"/>
</dbReference>
<dbReference type="GO" id="GO:0052689">
    <property type="term" value="F:carboxylic ester hydrolase activity"/>
    <property type="evidence" value="ECO:0007669"/>
    <property type="project" value="TreeGrafter"/>
</dbReference>
<evidence type="ECO:0000259" key="2">
    <source>
        <dbReference type="Pfam" id="PF12146"/>
    </source>
</evidence>
<keyword evidence="1" id="KW-0732">Signal</keyword>
<reference evidence="3" key="1">
    <citation type="submission" date="2019-07" db="EMBL/GenBank/DDBJ databases">
        <authorList>
            <person name="De-Chao Zhang Q."/>
        </authorList>
    </citation>
    <scope>NUCLEOTIDE SEQUENCE</scope>
    <source>
        <strain evidence="3">TP-CH-4</strain>
    </source>
</reference>
<organism evidence="3 4">
    <name type="scientific">Pelagihabitans pacificus</name>
    <dbReference type="NCBI Taxonomy" id="2696054"/>
    <lineage>
        <taxon>Bacteria</taxon>
        <taxon>Pseudomonadati</taxon>
        <taxon>Bacteroidota</taxon>
        <taxon>Flavobacteriia</taxon>
        <taxon>Flavobacteriales</taxon>
        <taxon>Flavobacteriaceae</taxon>
        <taxon>Pelagihabitans</taxon>
    </lineage>
</organism>
<keyword evidence="4" id="KW-1185">Reference proteome</keyword>
<evidence type="ECO:0000256" key="1">
    <source>
        <dbReference type="SAM" id="SignalP"/>
    </source>
</evidence>
<dbReference type="Pfam" id="PF12146">
    <property type="entry name" value="Hydrolase_4"/>
    <property type="match status" value="1"/>
</dbReference>
<dbReference type="Proteomes" id="UP000707206">
    <property type="component" value="Unassembled WGS sequence"/>
</dbReference>
<feature type="chain" id="PRO_5037385594" evidence="1">
    <location>
        <begin position="21"/>
        <end position="308"/>
    </location>
</feature>
<dbReference type="Gene3D" id="3.40.50.1820">
    <property type="entry name" value="alpha/beta hydrolase"/>
    <property type="match status" value="1"/>
</dbReference>
<dbReference type="InterPro" id="IPR029058">
    <property type="entry name" value="AB_hydrolase_fold"/>
</dbReference>
<name>A0A967AVU8_9FLAO</name>
<evidence type="ECO:0000313" key="4">
    <source>
        <dbReference type="Proteomes" id="UP000707206"/>
    </source>
</evidence>
<dbReference type="RefSeq" id="WP_152575854.1">
    <property type="nucleotide sequence ID" value="NZ_VIKU02000007.1"/>
</dbReference>